<dbReference type="Gene3D" id="3.90.550.10">
    <property type="entry name" value="Spore Coat Polysaccharide Biosynthesis Protein SpsA, Chain A"/>
    <property type="match status" value="1"/>
</dbReference>
<evidence type="ECO:0000256" key="4">
    <source>
        <dbReference type="ARBA" id="ARBA00022679"/>
    </source>
</evidence>
<evidence type="ECO:0000256" key="2">
    <source>
        <dbReference type="ARBA" id="ARBA00022475"/>
    </source>
</evidence>
<keyword evidence="3" id="KW-0328">Glycosyltransferase</keyword>
<keyword evidence="2" id="KW-1003">Cell membrane</keyword>
<keyword evidence="5" id="KW-0472">Membrane</keyword>
<dbReference type="PANTHER" id="PTHR43646">
    <property type="entry name" value="GLYCOSYLTRANSFERASE"/>
    <property type="match status" value="1"/>
</dbReference>
<evidence type="ECO:0000256" key="9">
    <source>
        <dbReference type="ARBA" id="ARBA00040345"/>
    </source>
</evidence>
<evidence type="ECO:0000313" key="11">
    <source>
        <dbReference type="EMBL" id="QSE89737.1"/>
    </source>
</evidence>
<feature type="domain" description="Glycosyltransferase 2-like" evidence="10">
    <location>
        <begin position="8"/>
        <end position="112"/>
    </location>
</feature>
<organism evidence="11 12">
    <name type="scientific">Rhodococcus pseudokoreensis</name>
    <dbReference type="NCBI Taxonomy" id="2811421"/>
    <lineage>
        <taxon>Bacteria</taxon>
        <taxon>Bacillati</taxon>
        <taxon>Actinomycetota</taxon>
        <taxon>Actinomycetes</taxon>
        <taxon>Mycobacteriales</taxon>
        <taxon>Nocardiaceae</taxon>
        <taxon>Rhodococcus</taxon>
    </lineage>
</organism>
<name>A0A974W324_9NOCA</name>
<comment type="pathway">
    <text evidence="7">Carotenoid biosynthesis; staphyloxanthin biosynthesis; staphyloxanthin from farnesyl diphosphate: step 4/5.</text>
</comment>
<dbReference type="Pfam" id="PF00535">
    <property type="entry name" value="Glycos_transf_2"/>
    <property type="match status" value="1"/>
</dbReference>
<evidence type="ECO:0000256" key="7">
    <source>
        <dbReference type="ARBA" id="ARBA00037904"/>
    </source>
</evidence>
<dbReference type="PANTHER" id="PTHR43646:SF2">
    <property type="entry name" value="GLYCOSYLTRANSFERASE 2-LIKE DOMAIN-CONTAINING PROTEIN"/>
    <property type="match status" value="1"/>
</dbReference>
<evidence type="ECO:0000256" key="6">
    <source>
        <dbReference type="ARBA" id="ARBA00037281"/>
    </source>
</evidence>
<evidence type="ECO:0000256" key="5">
    <source>
        <dbReference type="ARBA" id="ARBA00023136"/>
    </source>
</evidence>
<sequence length="260" mass="27883">MANALKVTIVTITFDDDLGLEKTLSSVAAQTGAVLIEHIVVDGAARQETFEICSDFAHSLAIISEADRGRYDAMNKGIQRSSGDLVWFMHSGDTFGSPNALELVASAVSNPRTEWGYGLARLVDKGGSSVGIMGSMRFESGRFSLGGRPVPHQAAFFGRDLISSVGPYDLSHGLAADQLWILAFSLVSNPIVVPEFLCNFDTSGAGSVRSPVRHFLDMRRARLLLGVSCTGSRWIDSAITAVLCAKELAFRSVGRAIRSL</sequence>
<comment type="similarity">
    <text evidence="8">Belongs to the glycosyltransferase 2 family. CrtQ subfamily.</text>
</comment>
<dbReference type="Proteomes" id="UP000662986">
    <property type="component" value="Chromosome"/>
</dbReference>
<proteinExistence type="inferred from homology"/>
<evidence type="ECO:0000259" key="10">
    <source>
        <dbReference type="Pfam" id="PF00535"/>
    </source>
</evidence>
<dbReference type="InterPro" id="IPR029044">
    <property type="entry name" value="Nucleotide-diphossugar_trans"/>
</dbReference>
<evidence type="ECO:0000256" key="8">
    <source>
        <dbReference type="ARBA" id="ARBA00038120"/>
    </source>
</evidence>
<keyword evidence="4" id="KW-0808">Transferase</keyword>
<evidence type="ECO:0000313" key="12">
    <source>
        <dbReference type="Proteomes" id="UP000662986"/>
    </source>
</evidence>
<reference evidence="11 12" key="1">
    <citation type="journal article" date="2021" name="Microbiol. Resour. Announc.">
        <title>Complete Genome Sequences of Two Rhodococcus sp. Strains with Large and Linear Chromosomes, Isolated from Apple Rhizosphere.</title>
        <authorList>
            <person name="Benning S."/>
            <person name="Brugnone N."/>
            <person name="Siani R."/>
            <person name="Kublik S."/>
            <person name="Schloter M."/>
            <person name="Rad V."/>
        </authorList>
    </citation>
    <scope>NUCLEOTIDE SEQUENCE [LARGE SCALE GENOMIC DNA]</scope>
    <source>
        <strain evidence="11 12">R79</strain>
    </source>
</reference>
<evidence type="ECO:0000256" key="1">
    <source>
        <dbReference type="ARBA" id="ARBA00004236"/>
    </source>
</evidence>
<dbReference type="RefSeq" id="WP_206006168.1">
    <property type="nucleotide sequence ID" value="NZ_CP070619.1"/>
</dbReference>
<gene>
    <name evidence="11" type="ORF">JWS13_14400</name>
</gene>
<reference evidence="11 12" key="2">
    <citation type="journal article" date="2022" name="Arch. Microbiol.">
        <title>Rhodococcus pseudokoreensis sp. nov. isolated from the rhizosphere of young M26 apple rootstocks.</title>
        <authorList>
            <person name="Kampfer P."/>
            <person name="Glaeser S.P."/>
            <person name="Blom J."/>
            <person name="Wolf J."/>
            <person name="Benning S."/>
            <person name="Schloter M."/>
            <person name="Neumann-Schaal M."/>
        </authorList>
    </citation>
    <scope>NUCLEOTIDE SEQUENCE [LARGE SCALE GENOMIC DNA]</scope>
    <source>
        <strain evidence="11 12">R79</strain>
    </source>
</reference>
<accession>A0A974W324</accession>
<evidence type="ECO:0000256" key="3">
    <source>
        <dbReference type="ARBA" id="ARBA00022676"/>
    </source>
</evidence>
<comment type="function">
    <text evidence="6">Catalyzes the glycosylation of 4,4'-diaponeurosporenoate, i.e. the esterification of glucose at the C1'' position with the carboxyl group of 4,4'-diaponeurosporenic acid, to form glycosyl-4,4'-diaponeurosporenoate. This is a step in the biosynthesis of staphyloxanthin, an orange pigment present in most staphylococci strains.</text>
</comment>
<dbReference type="SUPFAM" id="SSF53448">
    <property type="entry name" value="Nucleotide-diphospho-sugar transferases"/>
    <property type="match status" value="1"/>
</dbReference>
<dbReference type="EMBL" id="CP070619">
    <property type="protein sequence ID" value="QSE89737.1"/>
    <property type="molecule type" value="Genomic_DNA"/>
</dbReference>
<protein>
    <recommendedName>
        <fullName evidence="9">4,4'-diaponeurosporenoate glycosyltransferase</fullName>
    </recommendedName>
</protein>
<comment type="subcellular location">
    <subcellularLocation>
        <location evidence="1">Cell membrane</location>
    </subcellularLocation>
</comment>
<dbReference type="InterPro" id="IPR001173">
    <property type="entry name" value="Glyco_trans_2-like"/>
</dbReference>
<keyword evidence="12" id="KW-1185">Reference proteome</keyword>